<keyword evidence="1" id="KW-0732">Signal</keyword>
<gene>
    <name evidence="2" type="ORF">NOX80_05805</name>
</gene>
<evidence type="ECO:0008006" key="4">
    <source>
        <dbReference type="Google" id="ProtNLM"/>
    </source>
</evidence>
<name>A0ABY5IYX2_9FLAO</name>
<dbReference type="EMBL" id="CP101751">
    <property type="protein sequence ID" value="UUC46712.1"/>
    <property type="molecule type" value="Genomic_DNA"/>
</dbReference>
<evidence type="ECO:0000256" key="1">
    <source>
        <dbReference type="SAM" id="SignalP"/>
    </source>
</evidence>
<accession>A0ABY5IYX2</accession>
<proteinExistence type="predicted"/>
<keyword evidence="3" id="KW-1185">Reference proteome</keyword>
<dbReference type="Proteomes" id="UP001059844">
    <property type="component" value="Chromosome"/>
</dbReference>
<feature type="signal peptide" evidence="1">
    <location>
        <begin position="1"/>
        <end position="19"/>
    </location>
</feature>
<reference evidence="2" key="1">
    <citation type="submission" date="2022-07" db="EMBL/GenBank/DDBJ databases">
        <title>Isolation, identification, and degradation of a PFOSA degrading strain from sewage treatment plant.</title>
        <authorList>
            <person name="Zhang L."/>
            <person name="Huo Y."/>
        </authorList>
    </citation>
    <scope>NUCLEOTIDE SEQUENCE</scope>
    <source>
        <strain evidence="2">C1</strain>
    </source>
</reference>
<sequence length="239" mass="28842">MKKLCILLSLLSVFLSCQTKPQKDNVLKNNEYFSAKDSLYEDYDLFSFRPINHVKYQDKHSSFLKVINEKDESKILMSIDNDIKELLLKKEKNLGYYIHTQSFEQDYVKEYLYTVFSKNIIITFVLNRYEDQVKKTLTSYRVLFPLNKKTFLQRELIFKLKDSIVITEFEEIDIEGFLKKKIADYESEYFYKFNTDNNSCVKYYHDVESGKLIFESEYNVFNSKSMASPYYYYYWKVKK</sequence>
<dbReference type="PROSITE" id="PS51257">
    <property type="entry name" value="PROKAR_LIPOPROTEIN"/>
    <property type="match status" value="1"/>
</dbReference>
<organism evidence="2 3">
    <name type="scientific">Flavobacterium cerinum</name>
    <dbReference type="NCBI Taxonomy" id="2502784"/>
    <lineage>
        <taxon>Bacteria</taxon>
        <taxon>Pseudomonadati</taxon>
        <taxon>Bacteroidota</taxon>
        <taxon>Flavobacteriia</taxon>
        <taxon>Flavobacteriales</taxon>
        <taxon>Flavobacteriaceae</taxon>
        <taxon>Flavobacterium</taxon>
    </lineage>
</organism>
<feature type="chain" id="PRO_5046211006" description="Lipoprotein" evidence="1">
    <location>
        <begin position="20"/>
        <end position="239"/>
    </location>
</feature>
<dbReference type="RefSeq" id="WP_256552369.1">
    <property type="nucleotide sequence ID" value="NZ_CP101751.1"/>
</dbReference>
<evidence type="ECO:0000313" key="3">
    <source>
        <dbReference type="Proteomes" id="UP001059844"/>
    </source>
</evidence>
<evidence type="ECO:0000313" key="2">
    <source>
        <dbReference type="EMBL" id="UUC46712.1"/>
    </source>
</evidence>
<protein>
    <recommendedName>
        <fullName evidence="4">Lipoprotein</fullName>
    </recommendedName>
</protein>